<feature type="non-terminal residue" evidence="2">
    <location>
        <position position="165"/>
    </location>
</feature>
<dbReference type="EMBL" id="JAAPAO010000325">
    <property type="protein sequence ID" value="KAF4663165.1"/>
    <property type="molecule type" value="Genomic_DNA"/>
</dbReference>
<proteinExistence type="predicted"/>
<dbReference type="AlphaFoldDB" id="A0A7J6LV74"/>
<comment type="caution">
    <text evidence="2">The sequence shown here is derived from an EMBL/GenBank/DDBJ whole genome shotgun (WGS) entry which is preliminary data.</text>
</comment>
<organism evidence="2 3">
    <name type="scientific">Perkinsus chesapeaki</name>
    <name type="common">Clam parasite</name>
    <name type="synonym">Perkinsus andrewsi</name>
    <dbReference type="NCBI Taxonomy" id="330153"/>
    <lineage>
        <taxon>Eukaryota</taxon>
        <taxon>Sar</taxon>
        <taxon>Alveolata</taxon>
        <taxon>Perkinsozoa</taxon>
        <taxon>Perkinsea</taxon>
        <taxon>Perkinsida</taxon>
        <taxon>Perkinsidae</taxon>
        <taxon>Perkinsus</taxon>
    </lineage>
</organism>
<evidence type="ECO:0000313" key="3">
    <source>
        <dbReference type="Proteomes" id="UP000591131"/>
    </source>
</evidence>
<reference evidence="2 3" key="1">
    <citation type="submission" date="2020-04" db="EMBL/GenBank/DDBJ databases">
        <title>Perkinsus chesapeaki whole genome sequence.</title>
        <authorList>
            <person name="Bogema D.R."/>
        </authorList>
    </citation>
    <scope>NUCLEOTIDE SEQUENCE [LARGE SCALE GENOMIC DNA]</scope>
    <source>
        <strain evidence="2">ATCC PRA-425</strain>
    </source>
</reference>
<name>A0A7J6LV74_PERCH</name>
<dbReference type="Proteomes" id="UP000591131">
    <property type="component" value="Unassembled WGS sequence"/>
</dbReference>
<protein>
    <submittedName>
        <fullName evidence="2">Uncharacterized protein</fullName>
    </submittedName>
</protein>
<feature type="compositionally biased region" description="Low complexity" evidence="1">
    <location>
        <begin position="48"/>
        <end position="61"/>
    </location>
</feature>
<evidence type="ECO:0000256" key="1">
    <source>
        <dbReference type="SAM" id="MobiDB-lite"/>
    </source>
</evidence>
<evidence type="ECO:0000313" key="2">
    <source>
        <dbReference type="EMBL" id="KAF4663165.1"/>
    </source>
</evidence>
<accession>A0A7J6LV74</accession>
<sequence length="165" mass="17374">MSDNEYMFDCGPKTGGETLVDEAVADHPLVQSLGSRARRRVKLTSGRSKVLSPLSSSAAPSKLPEVKLKQVSRNPGVKATRGITQVDDDSIAVEEGGNSCRSGKLPEDGVVPTHAVYDGIPLPKRRYGSSTGMYGTIASDAPGGTKVVVFDNDVVIAGTERDDSL</sequence>
<keyword evidence="3" id="KW-1185">Reference proteome</keyword>
<gene>
    <name evidence="2" type="ORF">FOL47_005881</name>
</gene>
<feature type="region of interest" description="Disordered" evidence="1">
    <location>
        <begin position="40"/>
        <end position="61"/>
    </location>
</feature>